<dbReference type="Pfam" id="PF20463">
    <property type="entry name" value="PDH_C"/>
    <property type="match status" value="1"/>
</dbReference>
<dbReference type="AlphaFoldDB" id="A0A1T4LJ88"/>
<protein>
    <recommendedName>
        <fullName evidence="4">Prephenate dehydrogenase</fullName>
        <ecNumber evidence="3">1.3.1.12</ecNumber>
    </recommendedName>
</protein>
<dbReference type="OrthoDB" id="9802008at2"/>
<dbReference type="STRING" id="142842.SAMN02745118_01160"/>
<evidence type="ECO:0000256" key="8">
    <source>
        <dbReference type="ARBA" id="ARBA00023027"/>
    </source>
</evidence>
<evidence type="ECO:0000259" key="12">
    <source>
        <dbReference type="PROSITE" id="PS51671"/>
    </source>
</evidence>
<evidence type="ECO:0000256" key="1">
    <source>
        <dbReference type="ARBA" id="ARBA00005067"/>
    </source>
</evidence>
<keyword evidence="6" id="KW-0028">Amino-acid biosynthesis</keyword>
<gene>
    <name evidence="13" type="ORF">SAMN02745118_01160</name>
</gene>
<dbReference type="InterPro" id="IPR046826">
    <property type="entry name" value="PDH_N"/>
</dbReference>
<dbReference type="Gene3D" id="3.40.50.720">
    <property type="entry name" value="NAD(P)-binding Rossmann-like Domain"/>
    <property type="match status" value="1"/>
</dbReference>
<evidence type="ECO:0000313" key="13">
    <source>
        <dbReference type="EMBL" id="SJZ54638.1"/>
    </source>
</evidence>
<dbReference type="InterPro" id="IPR046825">
    <property type="entry name" value="PDH_C"/>
</dbReference>
<dbReference type="InterPro" id="IPR003099">
    <property type="entry name" value="Prephen_DH"/>
</dbReference>
<dbReference type="Proteomes" id="UP000190625">
    <property type="component" value="Unassembled WGS sequence"/>
</dbReference>
<dbReference type="InterPro" id="IPR050812">
    <property type="entry name" value="Preph/Arog_dehydrog"/>
</dbReference>
<evidence type="ECO:0000256" key="5">
    <source>
        <dbReference type="ARBA" id="ARBA00022498"/>
    </source>
</evidence>
<dbReference type="UniPathway" id="UPA00122">
    <property type="reaction ID" value="UER00961"/>
</dbReference>
<organism evidence="13 14">
    <name type="scientific">Selenihalanaerobacter shriftii</name>
    <dbReference type="NCBI Taxonomy" id="142842"/>
    <lineage>
        <taxon>Bacteria</taxon>
        <taxon>Bacillati</taxon>
        <taxon>Bacillota</taxon>
        <taxon>Clostridia</taxon>
        <taxon>Halanaerobiales</taxon>
        <taxon>Halobacteroidaceae</taxon>
        <taxon>Selenihalanaerobacter</taxon>
    </lineage>
</organism>
<evidence type="ECO:0000256" key="2">
    <source>
        <dbReference type="ARBA" id="ARBA00007964"/>
    </source>
</evidence>
<dbReference type="GO" id="GO:0070403">
    <property type="term" value="F:NAD+ binding"/>
    <property type="evidence" value="ECO:0007669"/>
    <property type="project" value="InterPro"/>
</dbReference>
<sequence length="374" mass="40981">MERIKRVGIIGVGLLGSSLGLALKRFTEVTEVLGYDKDNQHIETALEIGAIDNELSIEEGENSNSKENKMLKKLDLVVLATPVGVISKLVQDIQEQLKSGVIITDVGSTKRKVINKIKGQLREDIIYIPGHPMTGSEISGPKGADAYLFENAIYVLTPLQDGNGKFNLLVELLEKIGAKLLFMSPKKHDQIVAAASHLPHIMACTLVDAVGKVAQEDERVFSLTAGGFRDTTRIASGDPIMWTDVCLSNSNFIREMISLFKDRLAEFDSLLADADSQGLYNKFNRIQSLREEIPKKKRGLISPVHEAVINISDHPNAIGEVTSSLGKAGINIVDIGILRVREEGGALRLVFSTAEELEEAKNILIKKGYKLQTK</sequence>
<dbReference type="FunFam" id="3.40.50.720:FF:000208">
    <property type="entry name" value="Prephenate dehydrogenase"/>
    <property type="match status" value="1"/>
</dbReference>
<dbReference type="PANTHER" id="PTHR21363">
    <property type="entry name" value="PREPHENATE DEHYDROGENASE"/>
    <property type="match status" value="1"/>
</dbReference>
<dbReference type="FunFam" id="1.10.3660.10:FF:000003">
    <property type="entry name" value="Prephenate dehydrogenase"/>
    <property type="match status" value="1"/>
</dbReference>
<dbReference type="InterPro" id="IPR008927">
    <property type="entry name" value="6-PGluconate_DH-like_C_sf"/>
</dbReference>
<keyword evidence="5" id="KW-0827">Tyrosine biosynthesis</keyword>
<name>A0A1T4LJ88_9FIRM</name>
<dbReference type="SUPFAM" id="SSF48179">
    <property type="entry name" value="6-phosphogluconate dehydrogenase C-terminal domain-like"/>
    <property type="match status" value="1"/>
</dbReference>
<dbReference type="Pfam" id="PF02153">
    <property type="entry name" value="PDH_N"/>
    <property type="match status" value="1"/>
</dbReference>
<evidence type="ECO:0000256" key="4">
    <source>
        <dbReference type="ARBA" id="ARBA00016891"/>
    </source>
</evidence>
<evidence type="ECO:0000256" key="6">
    <source>
        <dbReference type="ARBA" id="ARBA00022605"/>
    </source>
</evidence>
<evidence type="ECO:0000256" key="7">
    <source>
        <dbReference type="ARBA" id="ARBA00023002"/>
    </source>
</evidence>
<proteinExistence type="inferred from homology"/>
<keyword evidence="9" id="KW-0057">Aromatic amino acid biosynthesis</keyword>
<dbReference type="PROSITE" id="PS51176">
    <property type="entry name" value="PDH_ADH"/>
    <property type="match status" value="1"/>
</dbReference>
<dbReference type="PANTHER" id="PTHR21363:SF0">
    <property type="entry name" value="PREPHENATE DEHYDROGENASE [NADP(+)]"/>
    <property type="match status" value="1"/>
</dbReference>
<dbReference type="InterPro" id="IPR002912">
    <property type="entry name" value="ACT_dom"/>
</dbReference>
<reference evidence="14" key="1">
    <citation type="submission" date="2017-02" db="EMBL/GenBank/DDBJ databases">
        <authorList>
            <person name="Varghese N."/>
            <person name="Submissions S."/>
        </authorList>
    </citation>
    <scope>NUCLEOTIDE SEQUENCE [LARGE SCALE GENOMIC DNA]</scope>
    <source>
        <strain evidence="14">ATCC BAA-73</strain>
    </source>
</reference>
<dbReference type="PROSITE" id="PS51671">
    <property type="entry name" value="ACT"/>
    <property type="match status" value="1"/>
</dbReference>
<dbReference type="GO" id="GO:0004665">
    <property type="term" value="F:prephenate dehydrogenase (NADP+) activity"/>
    <property type="evidence" value="ECO:0007669"/>
    <property type="project" value="InterPro"/>
</dbReference>
<comment type="pathway">
    <text evidence="1">Amino-acid biosynthesis; L-tyrosine biosynthesis; (4-hydroxyphenyl)pyruvate from prephenate (NAD(+) route): step 1/1.</text>
</comment>
<dbReference type="SUPFAM" id="SSF51735">
    <property type="entry name" value="NAD(P)-binding Rossmann-fold domains"/>
    <property type="match status" value="1"/>
</dbReference>
<feature type="domain" description="Prephenate/arogenate dehydrogenase" evidence="11">
    <location>
        <begin position="5"/>
        <end position="301"/>
    </location>
</feature>
<feature type="domain" description="ACT" evidence="12">
    <location>
        <begin position="306"/>
        <end position="374"/>
    </location>
</feature>
<keyword evidence="7" id="KW-0560">Oxidoreductase</keyword>
<dbReference type="EMBL" id="FUWM01000008">
    <property type="protein sequence ID" value="SJZ54638.1"/>
    <property type="molecule type" value="Genomic_DNA"/>
</dbReference>
<keyword evidence="14" id="KW-1185">Reference proteome</keyword>
<evidence type="ECO:0000256" key="9">
    <source>
        <dbReference type="ARBA" id="ARBA00023141"/>
    </source>
</evidence>
<evidence type="ECO:0000259" key="11">
    <source>
        <dbReference type="PROSITE" id="PS51176"/>
    </source>
</evidence>
<comment type="catalytic activity">
    <reaction evidence="10">
        <text>prephenate + NAD(+) = 3-(4-hydroxyphenyl)pyruvate + CO2 + NADH</text>
        <dbReference type="Rhea" id="RHEA:13869"/>
        <dbReference type="ChEBI" id="CHEBI:16526"/>
        <dbReference type="ChEBI" id="CHEBI:29934"/>
        <dbReference type="ChEBI" id="CHEBI:36242"/>
        <dbReference type="ChEBI" id="CHEBI:57540"/>
        <dbReference type="ChEBI" id="CHEBI:57945"/>
        <dbReference type="EC" id="1.3.1.12"/>
    </reaction>
</comment>
<evidence type="ECO:0000313" key="14">
    <source>
        <dbReference type="Proteomes" id="UP000190625"/>
    </source>
</evidence>
<evidence type="ECO:0000256" key="10">
    <source>
        <dbReference type="ARBA" id="ARBA00049260"/>
    </source>
</evidence>
<keyword evidence="8" id="KW-0520">NAD</keyword>
<dbReference type="SUPFAM" id="SSF55021">
    <property type="entry name" value="ACT-like"/>
    <property type="match status" value="1"/>
</dbReference>
<dbReference type="Gene3D" id="3.30.70.260">
    <property type="match status" value="1"/>
</dbReference>
<dbReference type="GO" id="GO:0006571">
    <property type="term" value="P:tyrosine biosynthetic process"/>
    <property type="evidence" value="ECO:0007669"/>
    <property type="project" value="UniProtKB-UniPathway"/>
</dbReference>
<evidence type="ECO:0000256" key="3">
    <source>
        <dbReference type="ARBA" id="ARBA00012068"/>
    </source>
</evidence>
<comment type="similarity">
    <text evidence="2">Belongs to the prephenate/arogenate dehydrogenase family.</text>
</comment>
<dbReference type="Gene3D" id="1.10.3660.10">
    <property type="entry name" value="6-phosphogluconate dehydrogenase C-terminal like domain"/>
    <property type="match status" value="1"/>
</dbReference>
<dbReference type="EC" id="1.3.1.12" evidence="3"/>
<dbReference type="RefSeq" id="WP_078809643.1">
    <property type="nucleotide sequence ID" value="NZ_FUWM01000008.1"/>
</dbReference>
<dbReference type="InterPro" id="IPR036291">
    <property type="entry name" value="NAD(P)-bd_dom_sf"/>
</dbReference>
<accession>A0A1T4LJ88</accession>
<dbReference type="GO" id="GO:0008977">
    <property type="term" value="F:prephenate dehydrogenase (NAD+) activity"/>
    <property type="evidence" value="ECO:0007669"/>
    <property type="project" value="UniProtKB-EC"/>
</dbReference>
<dbReference type="InterPro" id="IPR045865">
    <property type="entry name" value="ACT-like_dom_sf"/>
</dbReference>